<protein>
    <recommendedName>
        <fullName evidence="3">Tox-ART-HYD1 domain-containing protein</fullName>
    </recommendedName>
</protein>
<comment type="caution">
    <text evidence="1">The sequence shown here is derived from an EMBL/GenBank/DDBJ whole genome shotgun (WGS) entry which is preliminary data.</text>
</comment>
<keyword evidence="2" id="KW-1185">Reference proteome</keyword>
<dbReference type="Proteomes" id="UP001519460">
    <property type="component" value="Unassembled WGS sequence"/>
</dbReference>
<evidence type="ECO:0000313" key="2">
    <source>
        <dbReference type="Proteomes" id="UP001519460"/>
    </source>
</evidence>
<proteinExistence type="predicted"/>
<evidence type="ECO:0000313" key="1">
    <source>
        <dbReference type="EMBL" id="KAK7500950.1"/>
    </source>
</evidence>
<organism evidence="1 2">
    <name type="scientific">Batillaria attramentaria</name>
    <dbReference type="NCBI Taxonomy" id="370345"/>
    <lineage>
        <taxon>Eukaryota</taxon>
        <taxon>Metazoa</taxon>
        <taxon>Spiralia</taxon>
        <taxon>Lophotrochozoa</taxon>
        <taxon>Mollusca</taxon>
        <taxon>Gastropoda</taxon>
        <taxon>Caenogastropoda</taxon>
        <taxon>Sorbeoconcha</taxon>
        <taxon>Cerithioidea</taxon>
        <taxon>Batillariidae</taxon>
        <taxon>Batillaria</taxon>
    </lineage>
</organism>
<evidence type="ECO:0008006" key="3">
    <source>
        <dbReference type="Google" id="ProtNLM"/>
    </source>
</evidence>
<name>A0ABD0LNC5_9CAEN</name>
<accession>A0ABD0LNC5</accession>
<dbReference type="AlphaFoldDB" id="A0ABD0LNC5"/>
<reference evidence="1 2" key="1">
    <citation type="journal article" date="2023" name="Sci. Data">
        <title>Genome assembly of the Korean intertidal mud-creeper Batillaria attramentaria.</title>
        <authorList>
            <person name="Patra A.K."/>
            <person name="Ho P.T."/>
            <person name="Jun S."/>
            <person name="Lee S.J."/>
            <person name="Kim Y."/>
            <person name="Won Y.J."/>
        </authorList>
    </citation>
    <scope>NUCLEOTIDE SEQUENCE [LARGE SCALE GENOMIC DNA]</scope>
    <source>
        <strain evidence="1">Wonlab-2016</strain>
    </source>
</reference>
<dbReference type="EMBL" id="JACVVK020000034">
    <property type="protein sequence ID" value="KAK7500950.1"/>
    <property type="molecule type" value="Genomic_DNA"/>
</dbReference>
<gene>
    <name evidence="1" type="ORF">BaRGS_00007830</name>
</gene>
<sequence>MAEGNRVTLYHYTDGQSKHQILQSGHIKQSDGVHGRGERANTKSFSLDTSSSRTVYMAVVKEQTPNPSVWTHQAVGRCTWPW</sequence>